<evidence type="ECO:0000313" key="2">
    <source>
        <dbReference type="Proteomes" id="UP000032688"/>
    </source>
</evidence>
<reference evidence="2" key="1">
    <citation type="submission" date="2014-11" db="EMBL/GenBank/DDBJ databases">
        <title>Characterization and genome sequencing of a novel bacteriophage infecting APEC.</title>
        <authorList>
            <person name="Chen M."/>
            <person name="Zhang W."/>
        </authorList>
    </citation>
    <scope>NUCLEOTIDE SEQUENCE [LARGE SCALE GENOMIC DNA]</scope>
</reference>
<dbReference type="KEGG" id="vg:26630899"/>
<dbReference type="GeneID" id="26630899"/>
<dbReference type="Proteomes" id="UP000032688">
    <property type="component" value="Segment"/>
</dbReference>
<dbReference type="RefSeq" id="YP_009204318.1">
    <property type="nucleotide sequence ID" value="NC_028863.1"/>
</dbReference>
<protein>
    <submittedName>
        <fullName evidence="1">Uncharacterized protein</fullName>
    </submittedName>
</protein>
<evidence type="ECO:0000313" key="1">
    <source>
        <dbReference type="EMBL" id="AJF40481.1"/>
    </source>
</evidence>
<sequence>MKIYKGWKYTVVTDKDTGISTYDIFNEDGIDWYKMMVELDDRDLKWVIGVKDGFVNWATTKSVNGMNSPADGGILILTDDFPFPENTFGVRFDGEKFYKEEPVVRTKADIEADLLRLMAELKSIS</sequence>
<keyword evidence="2" id="KW-1185">Reference proteome</keyword>
<gene>
    <name evidence="1" type="ORF">P694_1</name>
</gene>
<dbReference type="OrthoDB" id="39698at10239"/>
<reference evidence="1 2" key="2">
    <citation type="journal article" date="2016" name="Gene">
        <title>Isolation, genome sequencing and functional analysis of two T7-like coliphages of avian pathogenic Escherichia coli.</title>
        <authorList>
            <person name="Chen M."/>
            <person name="Xu J."/>
            <person name="Yao H."/>
            <person name="Lu C."/>
            <person name="Zhang W."/>
        </authorList>
    </citation>
    <scope>NUCLEOTIDE SEQUENCE [LARGE SCALE GENOMIC DNA]</scope>
    <source>
        <strain evidence="1">P694</strain>
    </source>
</reference>
<proteinExistence type="predicted"/>
<dbReference type="EMBL" id="KP090454">
    <property type="protein sequence ID" value="AJF40481.1"/>
    <property type="molecule type" value="Genomic_DNA"/>
</dbReference>
<organism evidence="1 2">
    <name type="scientific">Escherichia phage P694</name>
    <dbReference type="NCBI Taxonomy" id="1572754"/>
    <lineage>
        <taxon>Viruses</taxon>
        <taxon>Duplodnaviria</taxon>
        <taxon>Heunggongvirae</taxon>
        <taxon>Uroviricota</taxon>
        <taxon>Caudoviricetes</taxon>
        <taxon>Autographivirales</taxon>
        <taxon>Autotranscriptaviridae</taxon>
        <taxon>Studiervirinae</taxon>
        <taxon>Berlinvirus</taxon>
        <taxon>Berlinvirus P694</taxon>
    </lineage>
</organism>
<name>A0A0D3QHK2_9CAUD</name>
<accession>A0A0D3QHK2</accession>